<dbReference type="SUPFAM" id="SSF51735">
    <property type="entry name" value="NAD(P)-binding Rossmann-fold domains"/>
    <property type="match status" value="1"/>
</dbReference>
<dbReference type="EMBL" id="MDYN01000023">
    <property type="protein sequence ID" value="OQD82120.1"/>
    <property type="molecule type" value="Genomic_DNA"/>
</dbReference>
<proteinExistence type="predicted"/>
<dbReference type="InterPro" id="IPR051783">
    <property type="entry name" value="NAD(P)-dependent_oxidoreduct"/>
</dbReference>
<dbReference type="Proteomes" id="UP000191672">
    <property type="component" value="Unassembled WGS sequence"/>
</dbReference>
<dbReference type="GO" id="GO:0004029">
    <property type="term" value="F:aldehyde dehydrogenase (NAD+) activity"/>
    <property type="evidence" value="ECO:0007669"/>
    <property type="project" value="TreeGrafter"/>
</dbReference>
<evidence type="ECO:0000259" key="1">
    <source>
        <dbReference type="Pfam" id="PF01370"/>
    </source>
</evidence>
<organism evidence="2 3">
    <name type="scientific">Penicillium antarcticum</name>
    <dbReference type="NCBI Taxonomy" id="416450"/>
    <lineage>
        <taxon>Eukaryota</taxon>
        <taxon>Fungi</taxon>
        <taxon>Dikarya</taxon>
        <taxon>Ascomycota</taxon>
        <taxon>Pezizomycotina</taxon>
        <taxon>Eurotiomycetes</taxon>
        <taxon>Eurotiomycetidae</taxon>
        <taxon>Eurotiales</taxon>
        <taxon>Aspergillaceae</taxon>
        <taxon>Penicillium</taxon>
    </lineage>
</organism>
<evidence type="ECO:0000313" key="3">
    <source>
        <dbReference type="Proteomes" id="UP000191672"/>
    </source>
</evidence>
<accession>A0A1V6PYN4</accession>
<dbReference type="STRING" id="416450.A0A1V6PYN4"/>
<keyword evidence="3" id="KW-1185">Reference proteome</keyword>
<protein>
    <recommendedName>
        <fullName evidence="1">NAD-dependent epimerase/dehydratase domain-containing protein</fullName>
    </recommendedName>
</protein>
<dbReference type="PANTHER" id="PTHR48079">
    <property type="entry name" value="PROTEIN YEEZ"/>
    <property type="match status" value="1"/>
</dbReference>
<evidence type="ECO:0000313" key="2">
    <source>
        <dbReference type="EMBL" id="OQD82120.1"/>
    </source>
</evidence>
<sequence length="369" mass="40819">MSQTRVLLTGATGYIGGSVLATLKKSEHENIQNAQIDVLIRGEGRRALFDPFGVQVIPFQSLDETDFIRKLSSDYDGRDASSWNQLTSVKIIDPSIVIINTASAFHTESAKAMIEGLSDRQSKTGQKTHFIHTSGTSSIGDYPISPTYIEPNELQDDSNIYEYQSSREAHSTYKQRTTDLAVFNTGLETNIKTTIIMAPTIFGKGTGPANNLSIQIPALIRRSLEYKQAVVINDGAGEWDHIHISDLTSLFEIVLFKVRTGEHVPDGKEGLLFAETGRHTWLDISKDIASVGKELKVLDSEGVHNVSLDEATAWSVNGNVQVRELGFASNARSKAIRGRALGWTPLREGEWKNAVEEDFRAILKEENER</sequence>
<dbReference type="InterPro" id="IPR001509">
    <property type="entry name" value="Epimerase_deHydtase"/>
</dbReference>
<comment type="caution">
    <text evidence="2">The sequence shown here is derived from an EMBL/GenBank/DDBJ whole genome shotgun (WGS) entry which is preliminary data.</text>
</comment>
<name>A0A1V6PYN4_9EURO</name>
<dbReference type="GO" id="GO:0005737">
    <property type="term" value="C:cytoplasm"/>
    <property type="evidence" value="ECO:0007669"/>
    <property type="project" value="TreeGrafter"/>
</dbReference>
<dbReference type="PANTHER" id="PTHR48079:SF6">
    <property type="entry name" value="NAD(P)-BINDING DOMAIN-CONTAINING PROTEIN-RELATED"/>
    <property type="match status" value="1"/>
</dbReference>
<dbReference type="Gene3D" id="3.40.50.720">
    <property type="entry name" value="NAD(P)-binding Rossmann-like Domain"/>
    <property type="match status" value="1"/>
</dbReference>
<dbReference type="InterPro" id="IPR036291">
    <property type="entry name" value="NAD(P)-bd_dom_sf"/>
</dbReference>
<reference evidence="3" key="1">
    <citation type="journal article" date="2017" name="Nat. Microbiol.">
        <title>Global analysis of biosynthetic gene clusters reveals vast potential of secondary metabolite production in Penicillium species.</title>
        <authorList>
            <person name="Nielsen J.C."/>
            <person name="Grijseels S."/>
            <person name="Prigent S."/>
            <person name="Ji B."/>
            <person name="Dainat J."/>
            <person name="Nielsen K.F."/>
            <person name="Frisvad J.C."/>
            <person name="Workman M."/>
            <person name="Nielsen J."/>
        </authorList>
    </citation>
    <scope>NUCLEOTIDE SEQUENCE [LARGE SCALE GENOMIC DNA]</scope>
    <source>
        <strain evidence="3">IBT 31811</strain>
    </source>
</reference>
<gene>
    <name evidence="2" type="ORF">PENANT_c023G10132</name>
</gene>
<dbReference type="Pfam" id="PF01370">
    <property type="entry name" value="Epimerase"/>
    <property type="match status" value="1"/>
</dbReference>
<feature type="domain" description="NAD-dependent epimerase/dehydratase" evidence="1">
    <location>
        <begin position="129"/>
        <end position="263"/>
    </location>
</feature>
<dbReference type="AlphaFoldDB" id="A0A1V6PYN4"/>